<evidence type="ECO:0000256" key="1">
    <source>
        <dbReference type="SAM" id="Coils"/>
    </source>
</evidence>
<keyword evidence="1" id="KW-0175">Coiled coil</keyword>
<name>A0A6M3XNM6_9ZZZZ</name>
<evidence type="ECO:0000313" key="2">
    <source>
        <dbReference type="EMBL" id="QJH99426.1"/>
    </source>
</evidence>
<dbReference type="InterPro" id="IPR013320">
    <property type="entry name" value="ConA-like_dom_sf"/>
</dbReference>
<organism evidence="2">
    <name type="scientific">viral metagenome</name>
    <dbReference type="NCBI Taxonomy" id="1070528"/>
    <lineage>
        <taxon>unclassified sequences</taxon>
        <taxon>metagenomes</taxon>
        <taxon>organismal metagenomes</taxon>
    </lineage>
</organism>
<dbReference type="EMBL" id="MT144788">
    <property type="protein sequence ID" value="QJH99426.1"/>
    <property type="molecule type" value="Genomic_DNA"/>
</dbReference>
<accession>A0A6M3XNM6</accession>
<protein>
    <submittedName>
        <fullName evidence="2">Putative structural protein</fullName>
    </submittedName>
</protein>
<gene>
    <name evidence="2" type="ORF">TM448B01589_0002</name>
</gene>
<sequence>MLKKLSLFLLVVILVGGVVDTWAGLTTLARRKSYSSGEVFTASDYNNDLDHFINAYNLIVPYFQGDSIKVVIVATDTLVTKAIAKIVVKDPLVSLSASDSLLFHLANIRRINADSLYIGTPLEGFSVGFTAGKRVFIGYGRADTMSIDSLSVIAGKINFSGSTITNLGTVTTADINGGTIDGTTVGAASPSTGAFTTLSATGNTSLTGTSLTVSATPVFSGGLTTNQLKVTGTSALAGRVTASAGITSTISSTFSSGITTTSLSSDATTETTSGITGAIHTDGGLGVLKDIYLGDDLLIATGAVFNWDAGDVTWTHSAAKLTLGGDGAVELDFNNHEMTNVDVNSGAIDGTTVGASSASTIAATTLAASGDVTFTGSTLTSSAVANFSVGLTAASLTATTADINAGTLDNATVGAGTPSTGAFTTLSANGNTSFTGTSMTVSATPVFSGGLTTNQLKVTGTSQLTGRVTASAGLTSTISSTFSAGLTTTGISDDATTETTSGTTGAIHTDGGLGVLKDIYVGDDLFMGSSGSVLNWNAGDITWTHSAGKLTLGGDGAVELDYNNHEQTNVDINSGAIDGTAVGAASASTGAFTSLTASGATTLNGNTTVGDASGDALTFHPAAWTLSNGVTVTGTWTNIGTVTTADINGGTVDATTLGASTPSTAAVTTLNVSGAAVIGDGADALTINASKTTVKGPFVIGRRDTTVATSVKRFKPFDLHDPNQLGKFVVGGDGKMRLVSMYDEYRQIEGSKSYVISEGKRHPDSGVKIITTNGDSLVTVDGRDQSKAFVYVGGASNAILDATPVMTSVSFLDMKELVTGTGGADATMIDWAADQVVQWDATNYSVYKGTITNRNAGSGWLAMGTSPLIVNAAVNSGDMIRSPWPFHRDAFGRQLPYWEIGTDGGQSRSSYNQSGVLSIFDDTATLDGNAIAMLPSGDIFVVQEGATRDQIDWRYRIQSVTGDAATFTETWSNQGLQSEKIKWGDAVVIADVEAIQGASGDGNNSPLMLAGGDAGLLIAHAKANDNTNGAKAYKDATINTSLIYGNAHVAFSPASSANVGNIPAIFSTAETAVTRAATVAGPNSHSWSFNGTTSVSRVADHDSLSFGNGSTDQAFSIMLWVKVVAGTAAQTLVVKSTETTGLETREYTMVLGANESIYVATYDESANAVIGRYWTTPLPTGIWGLLVWTYNGSSTTAGHKISYNAVRVDDGDNATGPYTAMENLTTPLTIGARIVPGGAVGNFCKSETSPPIIVRGVIPQSVIEAEYRRGNEAIQSPTSDLLPTLAVKTLDVDKSGQHVLVTSANEVTLMSQTGAVQDTFKCTSCGTLNHAVFGPNSVGDSLEIYIGGSTGYRRKGNEVSVEALAREYQDRSVIFSQESVVVDSAGYGDFWNMADAKAALQVQSLGTKRNIIHASNPDSSVTRADSTTAKVGIFGAATVQAATAGGGRNLVLKDGGTPTKYNWQIAAQTQVDNALTITPSTAVGGTTFSTPAVTVLQDGKVGIGIPNPQSPLNVASIGASNLDIISDSDANGSDEDSKLRFFVDGVSGTGTQIGHIGYDQGTDRFVLGYGADNDMNIDASGNIGIGVAGPGWKLQANADASGTVAVFAYNGAFAGTDEANIGLRWYDGGANDIPQVKLRGYGTSNYTGNFAIDIMDGGTYPNGYNERFVILGTNGNVGIGTTAPVKALHVKGQIAVTKGTAAAPSIVDSLDTNTGVYWLGNDTLAIGTGGTERVRVGPSGNVAIGGKTFGTGAATVLAFSNGTSPSTSIADGVQLWAADQAGSSELIVRDEAGNTSVLSPHRFVLVDKSEPMAWSYSSSRNDTLIEADMARVIRTVEGLSGETLIQGVGVPVYSGMGRVEQLESQVARLEAQVHALTRQLQEISRKGD</sequence>
<dbReference type="SUPFAM" id="SSF49899">
    <property type="entry name" value="Concanavalin A-like lectins/glucanases"/>
    <property type="match status" value="1"/>
</dbReference>
<feature type="coiled-coil region" evidence="1">
    <location>
        <begin position="1859"/>
        <end position="1886"/>
    </location>
</feature>
<reference evidence="2" key="1">
    <citation type="submission" date="2020-03" db="EMBL/GenBank/DDBJ databases">
        <title>The deep terrestrial virosphere.</title>
        <authorList>
            <person name="Holmfeldt K."/>
            <person name="Nilsson E."/>
            <person name="Simone D."/>
            <person name="Lopez-Fernandez M."/>
            <person name="Wu X."/>
            <person name="de Brujin I."/>
            <person name="Lundin D."/>
            <person name="Andersson A."/>
            <person name="Bertilsson S."/>
            <person name="Dopson M."/>
        </authorList>
    </citation>
    <scope>NUCLEOTIDE SEQUENCE</scope>
    <source>
        <strain evidence="2">TM448B01589</strain>
    </source>
</reference>
<proteinExistence type="predicted"/>